<reference evidence="1" key="2">
    <citation type="submission" date="2020-06" db="EMBL/GenBank/DDBJ databases">
        <title>Helianthus annuus Genome sequencing and assembly Release 2.</title>
        <authorList>
            <person name="Gouzy J."/>
            <person name="Langlade N."/>
            <person name="Munos S."/>
        </authorList>
    </citation>
    <scope>NUCLEOTIDE SEQUENCE</scope>
    <source>
        <tissue evidence="1">Leaves</tissue>
    </source>
</reference>
<reference evidence="1" key="1">
    <citation type="journal article" date="2017" name="Nature">
        <title>The sunflower genome provides insights into oil metabolism, flowering and Asterid evolution.</title>
        <authorList>
            <person name="Badouin H."/>
            <person name="Gouzy J."/>
            <person name="Grassa C.J."/>
            <person name="Murat F."/>
            <person name="Staton S.E."/>
            <person name="Cottret L."/>
            <person name="Lelandais-Briere C."/>
            <person name="Owens G.L."/>
            <person name="Carrere S."/>
            <person name="Mayjonade B."/>
            <person name="Legrand L."/>
            <person name="Gill N."/>
            <person name="Kane N.C."/>
            <person name="Bowers J.E."/>
            <person name="Hubner S."/>
            <person name="Bellec A."/>
            <person name="Berard A."/>
            <person name="Berges H."/>
            <person name="Blanchet N."/>
            <person name="Boniface M.C."/>
            <person name="Brunel D."/>
            <person name="Catrice O."/>
            <person name="Chaidir N."/>
            <person name="Claudel C."/>
            <person name="Donnadieu C."/>
            <person name="Faraut T."/>
            <person name="Fievet G."/>
            <person name="Helmstetter N."/>
            <person name="King M."/>
            <person name="Knapp S.J."/>
            <person name="Lai Z."/>
            <person name="Le Paslier M.C."/>
            <person name="Lippi Y."/>
            <person name="Lorenzon L."/>
            <person name="Mandel J.R."/>
            <person name="Marage G."/>
            <person name="Marchand G."/>
            <person name="Marquand E."/>
            <person name="Bret-Mestries E."/>
            <person name="Morien E."/>
            <person name="Nambeesan S."/>
            <person name="Nguyen T."/>
            <person name="Pegot-Espagnet P."/>
            <person name="Pouilly N."/>
            <person name="Raftis F."/>
            <person name="Sallet E."/>
            <person name="Schiex T."/>
            <person name="Thomas J."/>
            <person name="Vandecasteele C."/>
            <person name="Vares D."/>
            <person name="Vear F."/>
            <person name="Vautrin S."/>
            <person name="Crespi M."/>
            <person name="Mangin B."/>
            <person name="Burke J.M."/>
            <person name="Salse J."/>
            <person name="Munos S."/>
            <person name="Vincourt P."/>
            <person name="Rieseberg L.H."/>
            <person name="Langlade N.B."/>
        </authorList>
    </citation>
    <scope>NUCLEOTIDE SEQUENCE</scope>
    <source>
        <tissue evidence="1">Leaves</tissue>
    </source>
</reference>
<dbReference type="Gramene" id="mRNA:HanXRQr2_Chr10g0457461">
    <property type="protein sequence ID" value="mRNA:HanXRQr2_Chr10g0457461"/>
    <property type="gene ID" value="HanXRQr2_Chr10g0457461"/>
</dbReference>
<gene>
    <name evidence="1" type="ORF">HanXRQr2_Chr10g0457461</name>
</gene>
<accession>A0A9K3N5U1</accession>
<organism evidence="1 2">
    <name type="scientific">Helianthus annuus</name>
    <name type="common">Common sunflower</name>
    <dbReference type="NCBI Taxonomy" id="4232"/>
    <lineage>
        <taxon>Eukaryota</taxon>
        <taxon>Viridiplantae</taxon>
        <taxon>Streptophyta</taxon>
        <taxon>Embryophyta</taxon>
        <taxon>Tracheophyta</taxon>
        <taxon>Spermatophyta</taxon>
        <taxon>Magnoliopsida</taxon>
        <taxon>eudicotyledons</taxon>
        <taxon>Gunneridae</taxon>
        <taxon>Pentapetalae</taxon>
        <taxon>asterids</taxon>
        <taxon>campanulids</taxon>
        <taxon>Asterales</taxon>
        <taxon>Asteraceae</taxon>
        <taxon>Asteroideae</taxon>
        <taxon>Heliantheae alliance</taxon>
        <taxon>Heliantheae</taxon>
        <taxon>Helianthus</taxon>
    </lineage>
</organism>
<comment type="caution">
    <text evidence="1">The sequence shown here is derived from an EMBL/GenBank/DDBJ whole genome shotgun (WGS) entry which is preliminary data.</text>
</comment>
<dbReference type="EMBL" id="MNCJ02000325">
    <property type="protein sequence ID" value="KAF5787850.1"/>
    <property type="molecule type" value="Genomic_DNA"/>
</dbReference>
<dbReference type="AlphaFoldDB" id="A0A9K3N5U1"/>
<dbReference type="Proteomes" id="UP000215914">
    <property type="component" value="Unassembled WGS sequence"/>
</dbReference>
<sequence length="72" mass="8099">MVRQSKIDEFVECTLNAFISVLVTGRTTRMNGGQYIMAKEFKLVSAVESFVVVDKGGCTKSRSFWDGCFYLC</sequence>
<evidence type="ECO:0000313" key="2">
    <source>
        <dbReference type="Proteomes" id="UP000215914"/>
    </source>
</evidence>
<proteinExistence type="predicted"/>
<protein>
    <submittedName>
        <fullName evidence="1">Uncharacterized protein</fullName>
    </submittedName>
</protein>
<keyword evidence="2" id="KW-1185">Reference proteome</keyword>
<name>A0A9K3N5U1_HELAN</name>
<evidence type="ECO:0000313" key="1">
    <source>
        <dbReference type="EMBL" id="KAF5787850.1"/>
    </source>
</evidence>